<evidence type="ECO:0000256" key="1">
    <source>
        <dbReference type="SAM" id="SignalP"/>
    </source>
</evidence>
<evidence type="ECO:0000313" key="2">
    <source>
        <dbReference type="EMBL" id="VIP05434.1"/>
    </source>
</evidence>
<dbReference type="PROSITE" id="PS51257">
    <property type="entry name" value="PROKAR_LIPOPROTEIN"/>
    <property type="match status" value="1"/>
</dbReference>
<keyword evidence="1" id="KW-0732">Signal</keyword>
<dbReference type="RefSeq" id="WP_162660506.1">
    <property type="nucleotide sequence ID" value="NZ_LR593887.1"/>
</dbReference>
<dbReference type="AlphaFoldDB" id="A0A6C2YVG7"/>
<dbReference type="InParanoid" id="A0A6C2YVG7"/>
<feature type="signal peptide" evidence="1">
    <location>
        <begin position="1"/>
        <end position="28"/>
    </location>
</feature>
<dbReference type="EMBL" id="LR586016">
    <property type="protein sequence ID" value="VIP05434.1"/>
    <property type="molecule type" value="Genomic_DNA"/>
</dbReference>
<reference evidence="2" key="1">
    <citation type="submission" date="2019-04" db="EMBL/GenBank/DDBJ databases">
        <authorList>
            <consortium name="Science for Life Laboratories"/>
        </authorList>
    </citation>
    <scope>NUCLEOTIDE SEQUENCE</scope>
    <source>
        <strain evidence="2">MBLW1</strain>
    </source>
</reference>
<feature type="chain" id="PRO_5036172903" description="Secreted protein" evidence="1">
    <location>
        <begin position="29"/>
        <end position="247"/>
    </location>
</feature>
<dbReference type="KEGG" id="tim:GMBLW1_37590"/>
<evidence type="ECO:0008006" key="4">
    <source>
        <dbReference type="Google" id="ProtNLM"/>
    </source>
</evidence>
<dbReference type="EMBL" id="LR593887">
    <property type="protein sequence ID" value="VTS08224.1"/>
    <property type="molecule type" value="Genomic_DNA"/>
</dbReference>
<protein>
    <recommendedName>
        <fullName evidence="4">Secreted protein</fullName>
    </recommendedName>
</protein>
<dbReference type="Proteomes" id="UP000464378">
    <property type="component" value="Chromosome"/>
</dbReference>
<proteinExistence type="predicted"/>
<keyword evidence="3" id="KW-1185">Reference proteome</keyword>
<accession>A0A6C2YVG7</accession>
<gene>
    <name evidence="2" type="ORF">GMBLW1_37590</name>
</gene>
<name>A0A6C2YVG7_9BACT</name>
<organism evidence="2">
    <name type="scientific">Tuwongella immobilis</name>
    <dbReference type="NCBI Taxonomy" id="692036"/>
    <lineage>
        <taxon>Bacteria</taxon>
        <taxon>Pseudomonadati</taxon>
        <taxon>Planctomycetota</taxon>
        <taxon>Planctomycetia</taxon>
        <taxon>Gemmatales</taxon>
        <taxon>Gemmataceae</taxon>
        <taxon>Tuwongella</taxon>
    </lineage>
</organism>
<evidence type="ECO:0000313" key="3">
    <source>
        <dbReference type="Proteomes" id="UP000464378"/>
    </source>
</evidence>
<sequence>MAKNRQRRQIVALMIAGLGCWYPSEVHAGPFSRPSATATSQPAAPLAPPGVWLPVDWAQLHDAVRLQLTKPLTQPTIQASSGQEEFPAKPELYAWLLDHPDRVSQAWPRMGIPCVEIQAKADGSFHWSDPNGSELSWRQVAATSAGRIWYAEGRYRPAALMPLISVKAVAVMHHRSRTMPDGTPRIQHAVDIYLSTDSRAANLLSRMLGPAAPRLAQDGAKQLLFFFAGIAERVSLDHKTARTLLSP</sequence>